<keyword evidence="14" id="KW-0997">Cell inner membrane</keyword>
<keyword evidence="10 14" id="KW-0472">Membrane</keyword>
<dbReference type="GO" id="GO:0005886">
    <property type="term" value="C:plasma membrane"/>
    <property type="evidence" value="ECO:0007669"/>
    <property type="project" value="UniProtKB-SubCell"/>
</dbReference>
<feature type="transmembrane region" description="Helical" evidence="14">
    <location>
        <begin position="237"/>
        <end position="258"/>
    </location>
</feature>
<feature type="transmembrane region" description="Helical" evidence="14">
    <location>
        <begin position="46"/>
        <end position="73"/>
    </location>
</feature>
<evidence type="ECO:0000313" key="15">
    <source>
        <dbReference type="EMBL" id="HFB55474.1"/>
    </source>
</evidence>
<evidence type="ECO:0000256" key="4">
    <source>
        <dbReference type="ARBA" id="ARBA00022475"/>
    </source>
</evidence>
<evidence type="ECO:0000256" key="2">
    <source>
        <dbReference type="ARBA" id="ARBA00006434"/>
    </source>
</evidence>
<feature type="transmembrane region" description="Helical" evidence="14">
    <location>
        <begin position="397"/>
        <end position="414"/>
    </location>
</feature>
<comment type="similarity">
    <text evidence="2 13">Belongs to the sodium:solute symporter (SSF) (TC 2.A.21) family.</text>
</comment>
<dbReference type="InterPro" id="IPR011851">
    <property type="entry name" value="Na/Pro_symporter"/>
</dbReference>
<feature type="transmembrane region" description="Helical" evidence="14">
    <location>
        <begin position="369"/>
        <end position="391"/>
    </location>
</feature>
<feature type="transmembrane region" description="Helical" evidence="14">
    <location>
        <begin position="79"/>
        <end position="97"/>
    </location>
</feature>
<feature type="transmembrane region" description="Helical" evidence="14">
    <location>
        <begin position="129"/>
        <end position="147"/>
    </location>
</feature>
<sequence length="478" mass="50317">MNSTTIVIITLVAYKMLLLFIGYWASKRVHSDGDFFIARDGENTGLGAWTAGLSYAASTSSAWVLLGYTGFVFSVGAKALWLVPGIFGGYLLTWLVMGPRLNAETAEKKHITMTDFMIADTRDPWRARIAALAAVLIVFCFVFYVAAQFQAAGNAFTSVFGLGMLESVILGAVIIVAYCLMGGFLAASITDMLQAIVMLSACVLVPTVALAAAGGWGQVSEVLHAREGVSYFQLSGGAVGIMAAGAGLALLGTGLGACGQPQLLNRIMAAKDNKTRIQGAAITIGWGALMYTGLTLLAFTMRALAPGTPSEQIFFIAADQYLPPVMAGLVLAAILSAVMSTVDSLLLASASAISHDLNVARFAPGRELLVGRLSMVALAIISVLLTLIIPATIFDRVLFSWVALGAAFGPALLIRCVGWRVQGSHVFFAVLIGFFIAATASNFGGLFADICEKWLSWICGLCILVLGRQSGVALQKTP</sequence>
<dbReference type="GO" id="GO:0031402">
    <property type="term" value="F:sodium ion binding"/>
    <property type="evidence" value="ECO:0007669"/>
    <property type="project" value="UniProtKB-UniRule"/>
</dbReference>
<evidence type="ECO:0000256" key="5">
    <source>
        <dbReference type="ARBA" id="ARBA00022692"/>
    </source>
</evidence>
<feature type="transmembrane region" description="Helical" evidence="14">
    <location>
        <begin position="196"/>
        <end position="217"/>
    </location>
</feature>
<evidence type="ECO:0000256" key="1">
    <source>
        <dbReference type="ARBA" id="ARBA00004651"/>
    </source>
</evidence>
<organism evidence="15">
    <name type="scientific">Hellea balneolensis</name>
    <dbReference type="NCBI Taxonomy" id="287478"/>
    <lineage>
        <taxon>Bacteria</taxon>
        <taxon>Pseudomonadati</taxon>
        <taxon>Pseudomonadota</taxon>
        <taxon>Alphaproteobacteria</taxon>
        <taxon>Maricaulales</taxon>
        <taxon>Robiginitomaculaceae</taxon>
        <taxon>Hellea</taxon>
    </lineage>
</organism>
<dbReference type="AlphaFoldDB" id="A0A7C3GBN6"/>
<evidence type="ECO:0000256" key="14">
    <source>
        <dbReference type="RuleBase" id="RU366012"/>
    </source>
</evidence>
<keyword evidence="5 14" id="KW-0812">Transmembrane</keyword>
<comment type="catalytic activity">
    <reaction evidence="12">
        <text>L-proline(in) + Na(+)(in) = L-proline(out) + Na(+)(out)</text>
        <dbReference type="Rhea" id="RHEA:28967"/>
        <dbReference type="ChEBI" id="CHEBI:29101"/>
        <dbReference type="ChEBI" id="CHEBI:60039"/>
    </reaction>
</comment>
<keyword evidence="3 14" id="KW-0813">Transport</keyword>
<keyword evidence="9 14" id="KW-0406">Ion transport</keyword>
<dbReference type="Proteomes" id="UP000886042">
    <property type="component" value="Unassembled WGS sequence"/>
</dbReference>
<name>A0A7C3GBN6_9PROT</name>
<keyword evidence="7 14" id="KW-1133">Transmembrane helix</keyword>
<evidence type="ECO:0000256" key="11">
    <source>
        <dbReference type="ARBA" id="ARBA00023201"/>
    </source>
</evidence>
<evidence type="ECO:0000256" key="10">
    <source>
        <dbReference type="ARBA" id="ARBA00023136"/>
    </source>
</evidence>
<reference evidence="15" key="1">
    <citation type="journal article" date="2020" name="mSystems">
        <title>Genome- and Community-Level Interaction Insights into Carbon Utilization and Element Cycling Functions of Hydrothermarchaeota in Hydrothermal Sediment.</title>
        <authorList>
            <person name="Zhou Z."/>
            <person name="Liu Y."/>
            <person name="Xu W."/>
            <person name="Pan J."/>
            <person name="Luo Z.H."/>
            <person name="Li M."/>
        </authorList>
    </citation>
    <scope>NUCLEOTIDE SEQUENCE [LARGE SCALE GENOMIC DNA]</scope>
    <source>
        <strain evidence="15">HyVt-489</strain>
    </source>
</reference>
<comment type="function">
    <text evidence="14">Catalyzes the sodium-dependent uptake of extracellular L-proline.</text>
</comment>
<keyword evidence="6 14" id="KW-0769">Symport</keyword>
<dbReference type="InterPro" id="IPR038377">
    <property type="entry name" value="Na/Glc_symporter_sf"/>
</dbReference>
<gene>
    <name evidence="15" type="ORF">ENJ46_06070</name>
</gene>
<evidence type="ECO:0000256" key="3">
    <source>
        <dbReference type="ARBA" id="ARBA00022448"/>
    </source>
</evidence>
<accession>A0A7C3GBN6</accession>
<keyword evidence="14" id="KW-0029">Amino-acid transport</keyword>
<keyword evidence="11 14" id="KW-0739">Sodium transport</keyword>
<protein>
    <recommendedName>
        <fullName evidence="14">Sodium/proline symporter</fullName>
    </recommendedName>
    <alternativeName>
        <fullName evidence="14">Proline permease</fullName>
    </alternativeName>
</protein>
<feature type="transmembrane region" description="Helical" evidence="14">
    <location>
        <begin position="6"/>
        <end position="25"/>
    </location>
</feature>
<dbReference type="Gene3D" id="1.20.1730.10">
    <property type="entry name" value="Sodium/glucose cotransporter"/>
    <property type="match status" value="1"/>
</dbReference>
<feature type="transmembrane region" description="Helical" evidence="14">
    <location>
        <begin position="325"/>
        <end position="348"/>
    </location>
</feature>
<evidence type="ECO:0000256" key="12">
    <source>
        <dbReference type="ARBA" id="ARBA00033708"/>
    </source>
</evidence>
<dbReference type="CDD" id="cd11475">
    <property type="entry name" value="SLC5sbd_PutP"/>
    <property type="match status" value="1"/>
</dbReference>
<dbReference type="GO" id="GO:0015824">
    <property type="term" value="P:proline transport"/>
    <property type="evidence" value="ECO:0007669"/>
    <property type="project" value="UniProtKB-UniRule"/>
</dbReference>
<dbReference type="GO" id="GO:0005298">
    <property type="term" value="F:proline:sodium symporter activity"/>
    <property type="evidence" value="ECO:0007669"/>
    <property type="project" value="UniProtKB-UniRule"/>
</dbReference>
<feature type="transmembrane region" description="Helical" evidence="14">
    <location>
        <begin position="426"/>
        <end position="448"/>
    </location>
</feature>
<comment type="subcellular location">
    <subcellularLocation>
        <location evidence="14">Cell inner membrane</location>
        <topology evidence="14">Multi-pass membrane protein</topology>
    </subcellularLocation>
    <subcellularLocation>
        <location evidence="1">Cell membrane</location>
        <topology evidence="1">Multi-pass membrane protein</topology>
    </subcellularLocation>
</comment>
<keyword evidence="4" id="KW-1003">Cell membrane</keyword>
<feature type="transmembrane region" description="Helical" evidence="14">
    <location>
        <begin position="279"/>
        <end position="305"/>
    </location>
</feature>
<evidence type="ECO:0000256" key="6">
    <source>
        <dbReference type="ARBA" id="ARBA00022847"/>
    </source>
</evidence>
<comment type="caution">
    <text evidence="15">The sequence shown here is derived from an EMBL/GenBank/DDBJ whole genome shotgun (WGS) entry which is preliminary data.</text>
</comment>
<evidence type="ECO:0000256" key="8">
    <source>
        <dbReference type="ARBA" id="ARBA00023053"/>
    </source>
</evidence>
<dbReference type="InterPro" id="IPR001734">
    <property type="entry name" value="Na/solute_symporter"/>
</dbReference>
<evidence type="ECO:0000256" key="9">
    <source>
        <dbReference type="ARBA" id="ARBA00023065"/>
    </source>
</evidence>
<dbReference type="PANTHER" id="PTHR48086">
    <property type="entry name" value="SODIUM/PROLINE SYMPORTER-RELATED"/>
    <property type="match status" value="1"/>
</dbReference>
<dbReference type="EMBL" id="DRMN01000393">
    <property type="protein sequence ID" value="HFB55474.1"/>
    <property type="molecule type" value="Genomic_DNA"/>
</dbReference>
<feature type="transmembrane region" description="Helical" evidence="14">
    <location>
        <begin position="167"/>
        <end position="189"/>
    </location>
</feature>
<proteinExistence type="inferred from homology"/>
<dbReference type="Pfam" id="PF00474">
    <property type="entry name" value="SSF"/>
    <property type="match status" value="1"/>
</dbReference>
<evidence type="ECO:0000256" key="7">
    <source>
        <dbReference type="ARBA" id="ARBA00022989"/>
    </source>
</evidence>
<dbReference type="PANTHER" id="PTHR48086:SF3">
    <property type="entry name" value="SODIUM_PROLINE SYMPORTER"/>
    <property type="match status" value="1"/>
</dbReference>
<evidence type="ECO:0000256" key="13">
    <source>
        <dbReference type="RuleBase" id="RU362091"/>
    </source>
</evidence>
<keyword evidence="8 14" id="KW-0915">Sodium</keyword>
<dbReference type="PROSITE" id="PS50283">
    <property type="entry name" value="NA_SOLUT_SYMP_3"/>
    <property type="match status" value="1"/>
</dbReference>
<dbReference type="InterPro" id="IPR050277">
    <property type="entry name" value="Sodium:Solute_Symporter"/>
</dbReference>